<organism evidence="1">
    <name type="scientific">Trypanosoma vivax (strain Y486)</name>
    <dbReference type="NCBI Taxonomy" id="1055687"/>
    <lineage>
        <taxon>Eukaryota</taxon>
        <taxon>Discoba</taxon>
        <taxon>Euglenozoa</taxon>
        <taxon>Kinetoplastea</taxon>
        <taxon>Metakinetoplastina</taxon>
        <taxon>Trypanosomatida</taxon>
        <taxon>Trypanosomatidae</taxon>
        <taxon>Trypanosoma</taxon>
        <taxon>Duttonella</taxon>
    </lineage>
</organism>
<protein>
    <submittedName>
        <fullName evidence="1">Uncharacterized protein</fullName>
    </submittedName>
</protein>
<dbReference type="VEuPathDB" id="TriTrypDB:TvY486_0601740"/>
<gene>
    <name evidence="1" type="ORF">TVY486_0601740</name>
</gene>
<dbReference type="AlphaFoldDB" id="G0TWP5"/>
<evidence type="ECO:0000313" key="1">
    <source>
        <dbReference type="EMBL" id="CCC48383.1"/>
    </source>
</evidence>
<name>G0TWP5_TRYVY</name>
<reference evidence="1" key="1">
    <citation type="journal article" date="2012" name="Proc. Natl. Acad. Sci. U.S.A.">
        <title>Antigenic diversity is generated by distinct evolutionary mechanisms in African trypanosome species.</title>
        <authorList>
            <person name="Jackson A.P."/>
            <person name="Berry A."/>
            <person name="Aslett M."/>
            <person name="Allison H.C."/>
            <person name="Burton P."/>
            <person name="Vavrova-Anderson J."/>
            <person name="Brown R."/>
            <person name="Browne H."/>
            <person name="Corton N."/>
            <person name="Hauser H."/>
            <person name="Gamble J."/>
            <person name="Gilderthorp R."/>
            <person name="Marcello L."/>
            <person name="McQuillan J."/>
            <person name="Otto T.D."/>
            <person name="Quail M.A."/>
            <person name="Sanders M.J."/>
            <person name="van Tonder A."/>
            <person name="Ginger M.L."/>
            <person name="Field M.C."/>
            <person name="Barry J.D."/>
            <person name="Hertz-Fowler C."/>
            <person name="Berriman M."/>
        </authorList>
    </citation>
    <scope>NUCLEOTIDE SEQUENCE</scope>
    <source>
        <strain evidence="1">Y486</strain>
    </source>
</reference>
<proteinExistence type="predicted"/>
<feature type="non-terminal residue" evidence="1">
    <location>
        <position position="1"/>
    </location>
</feature>
<dbReference type="EMBL" id="HE573022">
    <property type="protein sequence ID" value="CCC48383.1"/>
    <property type="molecule type" value="Genomic_DNA"/>
</dbReference>
<accession>G0TWP5</accession>
<sequence>SLLLPLSPQEKVIMTVPEWATSERTIEDAKEYLRQGNSVDFFELVSSHILREQPADVAVFCLELVRRLAGKEVSSLDMDSHPKKLDDNRFIRERNVCDFINEWVLALLVERPATDSDRMQFHERYLQSLVSTESETGHSAGIPASKTNST</sequence>